<proteinExistence type="predicted"/>
<evidence type="ECO:0000313" key="4">
    <source>
        <dbReference type="Proteomes" id="UP000238312"/>
    </source>
</evidence>
<dbReference type="OrthoDB" id="3723182at2"/>
<keyword evidence="4" id="KW-1185">Reference proteome</keyword>
<dbReference type="PANTHER" id="PTHR43745:SF2">
    <property type="entry name" value="NITROREDUCTASE MJ1384-RELATED"/>
    <property type="match status" value="1"/>
</dbReference>
<organism evidence="3 4">
    <name type="scientific">Nonomuraea fuscirosea</name>
    <dbReference type="NCBI Taxonomy" id="1291556"/>
    <lineage>
        <taxon>Bacteria</taxon>
        <taxon>Bacillati</taxon>
        <taxon>Actinomycetota</taxon>
        <taxon>Actinomycetes</taxon>
        <taxon>Streptosporangiales</taxon>
        <taxon>Streptosporangiaceae</taxon>
        <taxon>Nonomuraea</taxon>
    </lineage>
</organism>
<dbReference type="InterPro" id="IPR020051">
    <property type="entry name" value="SagB-type_dehydrogenase"/>
</dbReference>
<dbReference type="Pfam" id="PF00881">
    <property type="entry name" value="Nitroreductase"/>
    <property type="match status" value="1"/>
</dbReference>
<dbReference type="InterPro" id="IPR000415">
    <property type="entry name" value="Nitroreductase-like"/>
</dbReference>
<evidence type="ECO:0000313" key="3">
    <source>
        <dbReference type="EMBL" id="PRX60668.1"/>
    </source>
</evidence>
<dbReference type="Gene3D" id="3.40.109.10">
    <property type="entry name" value="NADH Oxidase"/>
    <property type="match status" value="2"/>
</dbReference>
<accession>A0A2T0MQZ7</accession>
<sequence>MDTEQAFETASDYIAAIMRRNRSPAEDWSLKPDWADQPRMHNVYPGVTPVPLPAAKVELASLEASLTGQPPSDGGAFTLPMLYEMLCDSYAYGGRRLAVTVNDDTVALPHYPRAVWSRGTASGGGLYPLEIYWVCGPGGPMLPGVYNYSPAQHGVQRLLIGDVTSQVRQAIAPAEAVGDQFLLVTVKFWKNTFKYEAFGYHVVTMDVGTALGTWQLWSRAAGVPLRPLLTFDEEALNRLLGVRTHEESVFAVVPLPGGGGPSPEGRPGLRVTAVPAERSRTVVRHPAVERVHASTVATPPPGDAPADQLKAARPSHSGGSGGSGDAIKLADPLPLDATVRDALRARRSSFGRFSAHHRLGQAELAAVLRAGTLGARLVSDVKQPDGTPELTRLAVLAGHVDGVPPDAYDYDLATNTLLPLGVGVSASFLQRNYFLNNYNLEQVAAVVTVLARPHAVIAATGQRGYRFLNAEVGAAAQAMYLAAAAANIGCGAALGFDNVSYAEHLDRRRDPGGDDDAREWPLLIVMLGHERQKAPDFHFRLR</sequence>
<comment type="caution">
    <text evidence="3">The sequence shown here is derived from an EMBL/GenBank/DDBJ whole genome shotgun (WGS) entry which is preliminary data.</text>
</comment>
<dbReference type="GO" id="GO:0016491">
    <property type="term" value="F:oxidoreductase activity"/>
    <property type="evidence" value="ECO:0007669"/>
    <property type="project" value="InterPro"/>
</dbReference>
<dbReference type="NCBIfam" id="TIGR03605">
    <property type="entry name" value="antibiot_sagB"/>
    <property type="match status" value="1"/>
</dbReference>
<protein>
    <submittedName>
        <fullName evidence="3">SagB-type dehydrogenase family enzyme</fullName>
    </submittedName>
</protein>
<dbReference type="AlphaFoldDB" id="A0A2T0MQZ7"/>
<dbReference type="InterPro" id="IPR052544">
    <property type="entry name" value="Bacteriocin_Proc_Enz"/>
</dbReference>
<dbReference type="InterPro" id="IPR029479">
    <property type="entry name" value="Nitroreductase"/>
</dbReference>
<dbReference type="RefSeq" id="WP_106246540.1">
    <property type="nucleotide sequence ID" value="NZ_PVNG01000016.1"/>
</dbReference>
<dbReference type="PANTHER" id="PTHR43745">
    <property type="entry name" value="NITROREDUCTASE MJ1384-RELATED"/>
    <property type="match status" value="1"/>
</dbReference>
<evidence type="ECO:0000259" key="2">
    <source>
        <dbReference type="Pfam" id="PF00881"/>
    </source>
</evidence>
<reference evidence="3 4" key="1">
    <citation type="submission" date="2018-03" db="EMBL/GenBank/DDBJ databases">
        <title>Genomic Encyclopedia of Type Strains, Phase III (KMG-III): the genomes of soil and plant-associated and newly described type strains.</title>
        <authorList>
            <person name="Whitman W."/>
        </authorList>
    </citation>
    <scope>NUCLEOTIDE SEQUENCE [LARGE SCALE GENOMIC DNA]</scope>
    <source>
        <strain evidence="3 4">CGMCC 4.7104</strain>
    </source>
</reference>
<feature type="region of interest" description="Disordered" evidence="1">
    <location>
        <begin position="289"/>
        <end position="329"/>
    </location>
</feature>
<gene>
    <name evidence="3" type="ORF">B0I32_11659</name>
</gene>
<dbReference type="Proteomes" id="UP000238312">
    <property type="component" value="Unassembled WGS sequence"/>
</dbReference>
<feature type="domain" description="Nitroreductase" evidence="2">
    <location>
        <begin position="432"/>
        <end position="506"/>
    </location>
</feature>
<dbReference type="EMBL" id="PVNG01000016">
    <property type="protein sequence ID" value="PRX60668.1"/>
    <property type="molecule type" value="Genomic_DNA"/>
</dbReference>
<name>A0A2T0MQZ7_9ACTN</name>
<dbReference type="SUPFAM" id="SSF55469">
    <property type="entry name" value="FMN-dependent nitroreductase-like"/>
    <property type="match status" value="2"/>
</dbReference>
<evidence type="ECO:0000256" key="1">
    <source>
        <dbReference type="SAM" id="MobiDB-lite"/>
    </source>
</evidence>